<proteinExistence type="predicted"/>
<comment type="caution">
    <text evidence="1">The sequence shown here is derived from an EMBL/GenBank/DDBJ whole genome shotgun (WGS) entry which is preliminary data.</text>
</comment>
<name>X0ZQW5_9ZZZZ</name>
<reference evidence="1" key="1">
    <citation type="journal article" date="2014" name="Front. Microbiol.">
        <title>High frequency of phylogenetically diverse reductive dehalogenase-homologous genes in deep subseafloor sedimentary metagenomes.</title>
        <authorList>
            <person name="Kawai M."/>
            <person name="Futagami T."/>
            <person name="Toyoda A."/>
            <person name="Takaki Y."/>
            <person name="Nishi S."/>
            <person name="Hori S."/>
            <person name="Arai W."/>
            <person name="Tsubouchi T."/>
            <person name="Morono Y."/>
            <person name="Uchiyama I."/>
            <person name="Ito T."/>
            <person name="Fujiyama A."/>
            <person name="Inagaki F."/>
            <person name="Takami H."/>
        </authorList>
    </citation>
    <scope>NUCLEOTIDE SEQUENCE</scope>
    <source>
        <strain evidence="1">Expedition CK06-06</strain>
    </source>
</reference>
<organism evidence="1">
    <name type="scientific">marine sediment metagenome</name>
    <dbReference type="NCBI Taxonomy" id="412755"/>
    <lineage>
        <taxon>unclassified sequences</taxon>
        <taxon>metagenomes</taxon>
        <taxon>ecological metagenomes</taxon>
    </lineage>
</organism>
<sequence length="143" mass="16087">DGDTFLRGKSRIRSSSITDGIRTYTIQFSGGNIDWWGDLKKYTLADLDWSGIPSLILSYANIVSSWTNVHTDGLVYADIDRGRITGSYLADWSTLVSNSIYRPELFVRYIITLIEAKVGITFSSTFLDSTGFKKLILTYFTDS</sequence>
<dbReference type="AlphaFoldDB" id="X0ZQW5"/>
<dbReference type="EMBL" id="BARS01057350">
    <property type="protein sequence ID" value="GAG50626.1"/>
    <property type="molecule type" value="Genomic_DNA"/>
</dbReference>
<gene>
    <name evidence="1" type="ORF">S01H1_84116</name>
</gene>
<feature type="non-terminal residue" evidence="1">
    <location>
        <position position="1"/>
    </location>
</feature>
<feature type="non-terminal residue" evidence="1">
    <location>
        <position position="143"/>
    </location>
</feature>
<protein>
    <submittedName>
        <fullName evidence="1">Uncharacterized protein</fullName>
    </submittedName>
</protein>
<evidence type="ECO:0000313" key="1">
    <source>
        <dbReference type="EMBL" id="GAG50626.1"/>
    </source>
</evidence>
<accession>X0ZQW5</accession>